<evidence type="ECO:0000313" key="16">
    <source>
        <dbReference type="Proteomes" id="UP001231189"/>
    </source>
</evidence>
<evidence type="ECO:0000256" key="10">
    <source>
        <dbReference type="ARBA" id="ARBA00023157"/>
    </source>
</evidence>
<feature type="domain" description="Saposin B-type" evidence="14">
    <location>
        <begin position="59"/>
        <end position="138"/>
    </location>
</feature>
<dbReference type="InterPro" id="IPR011001">
    <property type="entry name" value="Saposin-like"/>
</dbReference>
<keyword evidence="4 11" id="KW-0547">Nucleotide-binding</keyword>
<feature type="transmembrane region" description="Helical" evidence="11">
    <location>
        <begin position="401"/>
        <end position="432"/>
    </location>
</feature>
<evidence type="ECO:0000256" key="11">
    <source>
        <dbReference type="RuleBase" id="RU363121"/>
    </source>
</evidence>
<evidence type="ECO:0000256" key="1">
    <source>
        <dbReference type="ARBA" id="ARBA00004141"/>
    </source>
</evidence>
<dbReference type="AlphaFoldDB" id="A0AAD8SA79"/>
<dbReference type="InterPro" id="IPR004667">
    <property type="entry name" value="ADP_ATP_car_bac_type"/>
</dbReference>
<feature type="transmembrane region" description="Helical" evidence="11">
    <location>
        <begin position="550"/>
        <end position="568"/>
    </location>
</feature>
<keyword evidence="9" id="KW-0865">Zymogen</keyword>
<comment type="subcellular location">
    <subcellularLocation>
        <location evidence="1">Membrane</location>
        <topology evidence="1">Multi-pass membrane protein</topology>
    </subcellularLocation>
    <subcellularLocation>
        <location evidence="11">Plastid</location>
        <location evidence="11">Chloroplast membrane</location>
        <topology evidence="11">Multi-pass membrane protein</topology>
    </subcellularLocation>
</comment>
<dbReference type="InterPro" id="IPR008139">
    <property type="entry name" value="SaposinB_dom"/>
</dbReference>
<dbReference type="Pfam" id="PF05184">
    <property type="entry name" value="SapB_1"/>
    <property type="match status" value="2"/>
</dbReference>
<evidence type="ECO:0000256" key="12">
    <source>
        <dbReference type="SAM" id="MobiDB-lite"/>
    </source>
</evidence>
<dbReference type="SUPFAM" id="SSF47862">
    <property type="entry name" value="Saposin"/>
    <property type="match status" value="1"/>
</dbReference>
<dbReference type="GO" id="GO:0006629">
    <property type="term" value="P:lipid metabolic process"/>
    <property type="evidence" value="ECO:0007669"/>
    <property type="project" value="InterPro"/>
</dbReference>
<dbReference type="Pfam" id="PF03489">
    <property type="entry name" value="SapB_2"/>
    <property type="match status" value="1"/>
</dbReference>
<keyword evidence="3 11" id="KW-0812">Transmembrane</keyword>
<dbReference type="GO" id="GO:0004190">
    <property type="term" value="F:aspartic-type endopeptidase activity"/>
    <property type="evidence" value="ECO:0007669"/>
    <property type="project" value="UniProtKB-KW"/>
</dbReference>
<feature type="transmembrane region" description="Helical" evidence="11">
    <location>
        <begin position="510"/>
        <end position="530"/>
    </location>
</feature>
<keyword evidence="5" id="KW-0378">Hydrolase</keyword>
<feature type="transmembrane region" description="Helical" evidence="11">
    <location>
        <begin position="244"/>
        <end position="265"/>
    </location>
</feature>
<dbReference type="Pfam" id="PF03219">
    <property type="entry name" value="TLC"/>
    <property type="match status" value="1"/>
</dbReference>
<dbReference type="InterPro" id="IPR007856">
    <property type="entry name" value="SapB_1"/>
</dbReference>
<evidence type="ECO:0000256" key="8">
    <source>
        <dbReference type="ARBA" id="ARBA00023136"/>
    </source>
</evidence>
<keyword evidence="5" id="KW-0064">Aspartyl protease</keyword>
<evidence type="ECO:0000256" key="13">
    <source>
        <dbReference type="SAM" id="SignalP"/>
    </source>
</evidence>
<keyword evidence="7 11" id="KW-1133">Transmembrane helix</keyword>
<evidence type="ECO:0000256" key="3">
    <source>
        <dbReference type="ARBA" id="ARBA00022692"/>
    </source>
</evidence>
<evidence type="ECO:0000256" key="7">
    <source>
        <dbReference type="ARBA" id="ARBA00022989"/>
    </source>
</evidence>
<dbReference type="SMART" id="SM00741">
    <property type="entry name" value="SapB"/>
    <property type="match status" value="1"/>
</dbReference>
<organism evidence="15 16">
    <name type="scientific">Lolium multiflorum</name>
    <name type="common">Italian ryegrass</name>
    <name type="synonym">Lolium perenne subsp. multiflorum</name>
    <dbReference type="NCBI Taxonomy" id="4521"/>
    <lineage>
        <taxon>Eukaryota</taxon>
        <taxon>Viridiplantae</taxon>
        <taxon>Streptophyta</taxon>
        <taxon>Embryophyta</taxon>
        <taxon>Tracheophyta</taxon>
        <taxon>Spermatophyta</taxon>
        <taxon>Magnoliopsida</taxon>
        <taxon>Liliopsida</taxon>
        <taxon>Poales</taxon>
        <taxon>Poaceae</taxon>
        <taxon>BOP clade</taxon>
        <taxon>Pooideae</taxon>
        <taxon>Poodae</taxon>
        <taxon>Poeae</taxon>
        <taxon>Poeae Chloroplast Group 2 (Poeae type)</taxon>
        <taxon>Loliodinae</taxon>
        <taxon>Loliinae</taxon>
        <taxon>Lolium</taxon>
    </lineage>
</organism>
<feature type="signal peptide" evidence="13">
    <location>
        <begin position="1"/>
        <end position="24"/>
    </location>
</feature>
<evidence type="ECO:0000256" key="5">
    <source>
        <dbReference type="ARBA" id="ARBA00022750"/>
    </source>
</evidence>
<dbReference type="Gene3D" id="1.10.225.10">
    <property type="entry name" value="Saposin-like"/>
    <property type="match status" value="2"/>
</dbReference>
<dbReference type="GO" id="GO:0005524">
    <property type="term" value="F:ATP binding"/>
    <property type="evidence" value="ECO:0007669"/>
    <property type="project" value="UniProtKB-KW"/>
</dbReference>
<keyword evidence="16" id="KW-1185">Reference proteome</keyword>
<feature type="transmembrane region" description="Helical" evidence="11">
    <location>
        <begin position="575"/>
        <end position="599"/>
    </location>
</feature>
<accession>A0AAD8SA79</accession>
<feature type="transmembrane region" description="Helical" evidence="11">
    <location>
        <begin position="314"/>
        <end position="333"/>
    </location>
</feature>
<feature type="transmembrane region" description="Helical" evidence="11">
    <location>
        <begin position="277"/>
        <end position="302"/>
    </location>
</feature>
<comment type="caution">
    <text evidence="15">The sequence shown here is derived from an EMBL/GenBank/DDBJ whole genome shotgun (WGS) entry which is preliminary data.</text>
</comment>
<keyword evidence="11" id="KW-0934">Plastid</keyword>
<evidence type="ECO:0000256" key="9">
    <source>
        <dbReference type="ARBA" id="ARBA00023145"/>
    </source>
</evidence>
<name>A0AAD8SA79_LOLMU</name>
<dbReference type="GO" id="GO:0031969">
    <property type="term" value="C:chloroplast membrane"/>
    <property type="evidence" value="ECO:0007669"/>
    <property type="project" value="UniProtKB-SubCell"/>
</dbReference>
<evidence type="ECO:0000256" key="6">
    <source>
        <dbReference type="ARBA" id="ARBA00022840"/>
    </source>
</evidence>
<keyword evidence="8 11" id="KW-0472">Membrane</keyword>
<keyword evidence="2 11" id="KW-0813">Transport</keyword>
<evidence type="ECO:0000259" key="14">
    <source>
        <dbReference type="PROSITE" id="PS50015"/>
    </source>
</evidence>
<dbReference type="GO" id="GO:0005471">
    <property type="term" value="F:ATP:ADP antiporter activity"/>
    <property type="evidence" value="ECO:0007669"/>
    <property type="project" value="InterPro"/>
</dbReference>
<feature type="transmembrane region" description="Helical" evidence="11">
    <location>
        <begin position="360"/>
        <end position="381"/>
    </location>
</feature>
<keyword evidence="6 11" id="KW-0067">ATP-binding</keyword>
<evidence type="ECO:0000256" key="4">
    <source>
        <dbReference type="ARBA" id="ARBA00022741"/>
    </source>
</evidence>
<dbReference type="PROSITE" id="PS50015">
    <property type="entry name" value="SAP_B"/>
    <property type="match status" value="1"/>
</dbReference>
<keyword evidence="11" id="KW-0150">Chloroplast</keyword>
<protein>
    <recommendedName>
        <fullName evidence="11">ADP,ATP carrier protein</fullName>
    </recommendedName>
</protein>
<feature type="region of interest" description="Disordered" evidence="12">
    <location>
        <begin position="189"/>
        <end position="221"/>
    </location>
</feature>
<comment type="similarity">
    <text evidence="11">Belongs to the ADP/ATP translocase tlc family.</text>
</comment>
<gene>
    <name evidence="15" type="ORF">QYE76_064992</name>
</gene>
<dbReference type="PANTHER" id="PTHR43596">
    <property type="entry name" value="ADP,ATP CARRIER PROTEIN"/>
    <property type="match status" value="1"/>
</dbReference>
<dbReference type="Proteomes" id="UP001231189">
    <property type="component" value="Unassembled WGS sequence"/>
</dbReference>
<reference evidence="15" key="1">
    <citation type="submission" date="2023-07" db="EMBL/GenBank/DDBJ databases">
        <title>A chromosome-level genome assembly of Lolium multiflorum.</title>
        <authorList>
            <person name="Chen Y."/>
            <person name="Copetti D."/>
            <person name="Kolliker R."/>
            <person name="Studer B."/>
        </authorList>
    </citation>
    <scope>NUCLEOTIDE SEQUENCE</scope>
    <source>
        <strain evidence="15">02402/16</strain>
        <tissue evidence="15">Leaf</tissue>
    </source>
</reference>
<feature type="transmembrane region" description="Helical" evidence="11">
    <location>
        <begin position="673"/>
        <end position="692"/>
    </location>
</feature>
<proteinExistence type="inferred from homology"/>
<feature type="chain" id="PRO_5042093675" description="ADP,ATP carrier protein" evidence="13">
    <location>
        <begin position="25"/>
        <end position="708"/>
    </location>
</feature>
<sequence>MGLGLRVPFCLILLLLVSLGAAQARSTVLLDIEKETRDYGQISKEELASSKIPVHVQRGSPVCTACQNFTTDALNYLSQKESQDKMLEVLHDACSQTFSLEKKCAELVDYYANLLFAKIAEIKPDEFCQQYGLCNSLVSAVRGESTCAFCHRFVDEIEEKLKDPDAEFEILQLLLKECNKLQGHEQQMGGVTRQRRVNNSNPDTHGCRPEGRMSTSTSTPTPHWLRARAEAAVASMVVVRPHEIAPLMSAASTFFFILSAYFVVLPLRDEGAISLGLGALPGLFVGSLLLTVLAAPVASLVFSLPSIPKTKALVLIHRFFSVSLLVFFVLWFASKHGSASISQSTEDSSDKPAAWGSHSWFYIVVRISFFLWVALLNLITISSTWARVIDVMDSESGSRLFGFIGAGATLGQLVGSLFAASLTWMGPFLLLFSSILMELAALSSKGICTDANHDSTELPSIGTEQSPNTELGDEISSLVTSPITPSNSQKTKPGILVMFEGFWLIIRSPYLIYISLFLWMSAVVSSFFYFQKVTIVATTISSPAARRRTFALINSFIAVFILAGQLTLTGHILTIAGVTVAICASPLIAASNMVALAVWPTWVAVAVTETIRKVTAYVVTRPGRELLFTVVSQDEKYKAKVCIDVIVQRLGDATAAGIYRFLFSSFEKKTSMVNLYGLPLCFLWLLTAFHLGRLQTNLAKLQAASQPS</sequence>
<dbReference type="EMBL" id="JAUUTY010000004">
    <property type="protein sequence ID" value="KAK1647187.1"/>
    <property type="molecule type" value="Genomic_DNA"/>
</dbReference>
<dbReference type="PANTHER" id="PTHR43596:SF1">
    <property type="entry name" value="ADP,ATP CARRIER PROTEIN"/>
    <property type="match status" value="1"/>
</dbReference>
<evidence type="ECO:0000313" key="15">
    <source>
        <dbReference type="EMBL" id="KAK1647187.1"/>
    </source>
</evidence>
<keyword evidence="5" id="KW-0645">Protease</keyword>
<dbReference type="InterPro" id="IPR008138">
    <property type="entry name" value="SapB_2"/>
</dbReference>
<evidence type="ECO:0000256" key="2">
    <source>
        <dbReference type="ARBA" id="ARBA00022448"/>
    </source>
</evidence>
<keyword evidence="10" id="KW-1015">Disulfide bond</keyword>
<keyword evidence="13" id="KW-0732">Signal</keyword>